<evidence type="ECO:0000313" key="2">
    <source>
        <dbReference type="Proteomes" id="UP000007392"/>
    </source>
</evidence>
<accession>R9UL84</accession>
<dbReference type="AlphaFoldDB" id="R9UL84"/>
<gene>
    <name evidence="1" type="ORF">B2K_38740</name>
</gene>
<dbReference type="KEGG" id="pmw:B2K_38740"/>
<dbReference type="Proteomes" id="UP000007392">
    <property type="component" value="Chromosome"/>
</dbReference>
<sequence>MTEQKGVQLVLAGLFTLLLIKAINSVARVFIKVLLPFQPNL</sequence>
<name>R9UL84_9BACL</name>
<organism evidence="1 2">
    <name type="scientific">Paenibacillus mucilaginosus K02</name>
    <dbReference type="NCBI Taxonomy" id="997761"/>
    <lineage>
        <taxon>Bacteria</taxon>
        <taxon>Bacillati</taxon>
        <taxon>Bacillota</taxon>
        <taxon>Bacilli</taxon>
        <taxon>Bacillales</taxon>
        <taxon>Paenibacillaceae</taxon>
        <taxon>Paenibacillus</taxon>
    </lineage>
</organism>
<dbReference type="HOGENOM" id="CLU_3273813_0_0_9"/>
<proteinExistence type="predicted"/>
<dbReference type="EMBL" id="CP003422">
    <property type="protein sequence ID" value="AGN70599.1"/>
    <property type="molecule type" value="Genomic_DNA"/>
</dbReference>
<protein>
    <submittedName>
        <fullName evidence="1">Uncharacterized protein</fullName>
    </submittedName>
</protein>
<reference evidence="1 2" key="1">
    <citation type="submission" date="2013-06" db="EMBL/GenBank/DDBJ databases">
        <title>Complete genome sequence of Paenibacillus mucilaginosus K02.</title>
        <authorList>
            <person name="Xiao B."/>
            <person name="Sun L."/>
            <person name="Xiao L."/>
            <person name="Lian B."/>
        </authorList>
    </citation>
    <scope>NUCLEOTIDE SEQUENCE [LARGE SCALE GENOMIC DNA]</scope>
    <source>
        <strain evidence="1 2">K02</strain>
    </source>
</reference>
<evidence type="ECO:0000313" key="1">
    <source>
        <dbReference type="EMBL" id="AGN70599.1"/>
    </source>
</evidence>